<dbReference type="InterPro" id="IPR009507">
    <property type="entry name" value="UPF0435"/>
</dbReference>
<dbReference type="AlphaFoldDB" id="A0A7W2A954"/>
<evidence type="ECO:0000313" key="1">
    <source>
        <dbReference type="EMBL" id="MBA4494869.1"/>
    </source>
</evidence>
<name>A0A7W2A954_9BACL</name>
<evidence type="ECO:0000313" key="2">
    <source>
        <dbReference type="Proteomes" id="UP000535491"/>
    </source>
</evidence>
<gene>
    <name evidence="1" type="ORF">H1191_11175</name>
</gene>
<accession>A0A7W2A954</accession>
<comment type="caution">
    <text evidence="1">The sequence shown here is derived from an EMBL/GenBank/DDBJ whole genome shotgun (WGS) entry which is preliminary data.</text>
</comment>
<proteinExistence type="predicted"/>
<dbReference type="Pfam" id="PF06569">
    <property type="entry name" value="DUF1128"/>
    <property type="match status" value="1"/>
</dbReference>
<sequence>MEPVNLETATQENLEFIIKGIKANLKVVNAAIINPEDFQLGDYEEILDIYKMIQKKQGRLTMMEIEGVLEELKGMRKAAK</sequence>
<reference evidence="1 2" key="1">
    <citation type="submission" date="2020-07" db="EMBL/GenBank/DDBJ databases">
        <authorList>
            <person name="Feng H."/>
        </authorList>
    </citation>
    <scope>NUCLEOTIDE SEQUENCE [LARGE SCALE GENOMIC DNA]</scope>
    <source>
        <strain evidence="2">s-10</strain>
    </source>
</reference>
<protein>
    <submittedName>
        <fullName evidence="1">DUF1128 family protein</fullName>
    </submittedName>
</protein>
<keyword evidence="2" id="KW-1185">Reference proteome</keyword>
<organism evidence="1 2">
    <name type="scientific">Paenactinomyces guangxiensis</name>
    <dbReference type="NCBI Taxonomy" id="1490290"/>
    <lineage>
        <taxon>Bacteria</taxon>
        <taxon>Bacillati</taxon>
        <taxon>Bacillota</taxon>
        <taxon>Bacilli</taxon>
        <taxon>Bacillales</taxon>
        <taxon>Thermoactinomycetaceae</taxon>
        <taxon>Paenactinomyces</taxon>
    </lineage>
</organism>
<dbReference type="Proteomes" id="UP000535491">
    <property type="component" value="Unassembled WGS sequence"/>
</dbReference>
<dbReference type="EMBL" id="JACEIQ010000010">
    <property type="protein sequence ID" value="MBA4494869.1"/>
    <property type="molecule type" value="Genomic_DNA"/>
</dbReference>